<sequence>MGDAGGTLYFWHIPKTAGTTLTQWLEAQYRPEEVYRPHLLPDLRGTAAQDLLAKRLFRGHFGSELPRRLPVSPTTVTVLREPRARTVSHLGHIWRTPDHYLHRRLHAAGERLPDVLADPVLRRAVSDVQARYLGRTPPRRGPRRPLVTVSGQLLAQAEYELAPVPGRARLRRRAARRLGGMGVVGVTDRIDDLAYRLATRLGWSEPDDLSRANAAPSGASPWSGRRLQPAERSLLDDVNRVDADLYRLAQRLT</sequence>
<dbReference type="Proteomes" id="UP000281708">
    <property type="component" value="Unassembled WGS sequence"/>
</dbReference>
<keyword evidence="3" id="KW-1185">Reference proteome</keyword>
<accession>A0A3L8P1L8</accession>
<dbReference type="RefSeq" id="WP_121806442.1">
    <property type="nucleotide sequence ID" value="NZ_RDBE01000007.1"/>
</dbReference>
<evidence type="ECO:0000313" key="3">
    <source>
        <dbReference type="Proteomes" id="UP000281708"/>
    </source>
</evidence>
<dbReference type="SUPFAM" id="SSF52540">
    <property type="entry name" value="P-loop containing nucleoside triphosphate hydrolases"/>
    <property type="match status" value="1"/>
</dbReference>
<reference evidence="2 3" key="1">
    <citation type="submission" date="2018-10" db="EMBL/GenBank/DDBJ databases">
        <title>Marmoricola sp. 4Q3S-7 whole genome shotgun sequence.</title>
        <authorList>
            <person name="Li F."/>
        </authorList>
    </citation>
    <scope>NUCLEOTIDE SEQUENCE [LARGE SCALE GENOMIC DNA]</scope>
    <source>
        <strain evidence="2 3">4Q3S-7</strain>
    </source>
</reference>
<evidence type="ECO:0000313" key="2">
    <source>
        <dbReference type="EMBL" id="RLV49340.1"/>
    </source>
</evidence>
<dbReference type="Gene3D" id="3.40.50.300">
    <property type="entry name" value="P-loop containing nucleotide triphosphate hydrolases"/>
    <property type="match status" value="1"/>
</dbReference>
<evidence type="ECO:0008006" key="4">
    <source>
        <dbReference type="Google" id="ProtNLM"/>
    </source>
</evidence>
<name>A0A3L8P1L8_9ACTN</name>
<comment type="caution">
    <text evidence="2">The sequence shown here is derived from an EMBL/GenBank/DDBJ whole genome shotgun (WGS) entry which is preliminary data.</text>
</comment>
<feature type="region of interest" description="Disordered" evidence="1">
    <location>
        <begin position="206"/>
        <end position="226"/>
    </location>
</feature>
<dbReference type="OrthoDB" id="7251180at2"/>
<dbReference type="AlphaFoldDB" id="A0A3L8P1L8"/>
<dbReference type="EMBL" id="RDBE01000007">
    <property type="protein sequence ID" value="RLV49340.1"/>
    <property type="molecule type" value="Genomic_DNA"/>
</dbReference>
<organism evidence="2 3">
    <name type="scientific">Nocardioides mangrovicus</name>
    <dbReference type="NCBI Taxonomy" id="2478913"/>
    <lineage>
        <taxon>Bacteria</taxon>
        <taxon>Bacillati</taxon>
        <taxon>Actinomycetota</taxon>
        <taxon>Actinomycetes</taxon>
        <taxon>Propionibacteriales</taxon>
        <taxon>Nocardioidaceae</taxon>
        <taxon>Nocardioides</taxon>
    </lineage>
</organism>
<evidence type="ECO:0000256" key="1">
    <source>
        <dbReference type="SAM" id="MobiDB-lite"/>
    </source>
</evidence>
<gene>
    <name evidence="2" type="ORF">D9V37_12430</name>
</gene>
<dbReference type="InterPro" id="IPR027417">
    <property type="entry name" value="P-loop_NTPase"/>
</dbReference>
<protein>
    <recommendedName>
        <fullName evidence="4">Sulfotransferase family protein</fullName>
    </recommendedName>
</protein>
<proteinExistence type="predicted"/>